<evidence type="ECO:0000313" key="2">
    <source>
        <dbReference type="Proteomes" id="UP000216001"/>
    </source>
</evidence>
<dbReference type="AlphaFoldDB" id="A0A264VSH3"/>
<accession>A0A264VSH3</accession>
<dbReference type="EMBL" id="NOWC01000013">
    <property type="protein sequence ID" value="OZS74253.1"/>
    <property type="molecule type" value="Genomic_DNA"/>
</dbReference>
<evidence type="ECO:0000313" key="1">
    <source>
        <dbReference type="EMBL" id="OZS74253.1"/>
    </source>
</evidence>
<protein>
    <submittedName>
        <fullName evidence="1">Uncharacterized protein</fullName>
    </submittedName>
</protein>
<reference evidence="1 2" key="1">
    <citation type="submission" date="2017-07" db="EMBL/GenBank/DDBJ databases">
        <title>blaIMP-27 on transferable plasmids in Proteus mirabilis and Providencia rettgeri.</title>
        <authorList>
            <person name="Potter R."/>
        </authorList>
    </citation>
    <scope>NUCLEOTIDE SEQUENCE [LARGE SCALE GENOMIC DNA]</scope>
    <source>
        <strain evidence="1 2">PR1</strain>
    </source>
</reference>
<proteinExistence type="predicted"/>
<dbReference type="Gene3D" id="1.20.120.330">
    <property type="entry name" value="Nucleotidyltransferases domain 2"/>
    <property type="match status" value="1"/>
</dbReference>
<sequence>MELSDFLEYAKKIIADDKSEVAIRTAISRAYYSSFYHSNSLITSSFRDSDEWKSMPFGEHKKLIESLIRHQGCYDYVPKKLAASIGNRLNILKSKRHDSDYNLAMKHTEMKASQVITESTKLVDLISSLQRENTTGKHHL</sequence>
<dbReference type="Proteomes" id="UP000216001">
    <property type="component" value="Unassembled WGS sequence"/>
</dbReference>
<comment type="caution">
    <text evidence="1">The sequence shown here is derived from an EMBL/GenBank/DDBJ whole genome shotgun (WGS) entry which is preliminary data.</text>
</comment>
<name>A0A264VSH3_PRORE</name>
<gene>
    <name evidence="1" type="ORF">CHI95_11940</name>
</gene>
<organism evidence="1 2">
    <name type="scientific">Providencia rettgeri</name>
    <dbReference type="NCBI Taxonomy" id="587"/>
    <lineage>
        <taxon>Bacteria</taxon>
        <taxon>Pseudomonadati</taxon>
        <taxon>Pseudomonadota</taxon>
        <taxon>Gammaproteobacteria</taxon>
        <taxon>Enterobacterales</taxon>
        <taxon>Morganellaceae</taxon>
        <taxon>Providencia</taxon>
    </lineage>
</organism>
<dbReference type="RefSeq" id="WP_094961734.1">
    <property type="nucleotide sequence ID" value="NZ_NOWC01000013.1"/>
</dbReference>